<keyword evidence="5 7" id="KW-0040">ANK repeat</keyword>
<feature type="transmembrane region" description="Helical" evidence="8">
    <location>
        <begin position="255"/>
        <end position="279"/>
    </location>
</feature>
<organism evidence="10 11">
    <name type="scientific">Blepharisma stoltei</name>
    <dbReference type="NCBI Taxonomy" id="1481888"/>
    <lineage>
        <taxon>Eukaryota</taxon>
        <taxon>Sar</taxon>
        <taxon>Alveolata</taxon>
        <taxon>Ciliophora</taxon>
        <taxon>Postciliodesmatophora</taxon>
        <taxon>Heterotrichea</taxon>
        <taxon>Heterotrichida</taxon>
        <taxon>Blepharismidae</taxon>
        <taxon>Blepharisma</taxon>
    </lineage>
</organism>
<dbReference type="Gene3D" id="1.25.40.20">
    <property type="entry name" value="Ankyrin repeat-containing domain"/>
    <property type="match status" value="2"/>
</dbReference>
<comment type="similarity">
    <text evidence="8">Belongs to the DHHC palmitoyltransferase family.</text>
</comment>
<keyword evidence="11" id="KW-1185">Reference proteome</keyword>
<comment type="catalytic activity">
    <reaction evidence="8">
        <text>L-cysteinyl-[protein] + hexadecanoyl-CoA = S-hexadecanoyl-L-cysteinyl-[protein] + CoA</text>
        <dbReference type="Rhea" id="RHEA:36683"/>
        <dbReference type="Rhea" id="RHEA-COMP:10131"/>
        <dbReference type="Rhea" id="RHEA-COMP:11032"/>
        <dbReference type="ChEBI" id="CHEBI:29950"/>
        <dbReference type="ChEBI" id="CHEBI:57287"/>
        <dbReference type="ChEBI" id="CHEBI:57379"/>
        <dbReference type="ChEBI" id="CHEBI:74151"/>
        <dbReference type="EC" id="2.3.1.225"/>
    </reaction>
</comment>
<feature type="transmembrane region" description="Helical" evidence="8">
    <location>
        <begin position="374"/>
        <end position="397"/>
    </location>
</feature>
<evidence type="ECO:0000256" key="2">
    <source>
        <dbReference type="ARBA" id="ARBA00022692"/>
    </source>
</evidence>
<dbReference type="PROSITE" id="PS50088">
    <property type="entry name" value="ANK_REPEAT"/>
    <property type="match status" value="2"/>
</dbReference>
<evidence type="ECO:0000313" key="10">
    <source>
        <dbReference type="EMBL" id="CAG9320730.1"/>
    </source>
</evidence>
<evidence type="ECO:0000256" key="5">
    <source>
        <dbReference type="ARBA" id="ARBA00023043"/>
    </source>
</evidence>
<comment type="domain">
    <text evidence="8">The DHHC domain is required for palmitoyltransferase activity.</text>
</comment>
<feature type="transmembrane region" description="Helical" evidence="8">
    <location>
        <begin position="417"/>
        <end position="438"/>
    </location>
</feature>
<evidence type="ECO:0000256" key="6">
    <source>
        <dbReference type="ARBA" id="ARBA00023136"/>
    </source>
</evidence>
<dbReference type="InterPro" id="IPR036770">
    <property type="entry name" value="Ankyrin_rpt-contain_sf"/>
</dbReference>
<keyword evidence="2 8" id="KW-0812">Transmembrane</keyword>
<evidence type="ECO:0000256" key="8">
    <source>
        <dbReference type="RuleBase" id="RU079119"/>
    </source>
</evidence>
<dbReference type="Pfam" id="PF01529">
    <property type="entry name" value="DHHC"/>
    <property type="match status" value="1"/>
</dbReference>
<dbReference type="InterPro" id="IPR002110">
    <property type="entry name" value="Ankyrin_rpt"/>
</dbReference>
<gene>
    <name evidence="10" type="ORF">BSTOLATCC_MIC27312</name>
</gene>
<evidence type="ECO:0000256" key="4">
    <source>
        <dbReference type="ARBA" id="ARBA00022989"/>
    </source>
</evidence>
<reference evidence="10" key="1">
    <citation type="submission" date="2021-09" db="EMBL/GenBank/DDBJ databases">
        <authorList>
            <consortium name="AG Swart"/>
            <person name="Singh M."/>
            <person name="Singh A."/>
            <person name="Seah K."/>
            <person name="Emmerich C."/>
        </authorList>
    </citation>
    <scope>NUCLEOTIDE SEQUENCE</scope>
    <source>
        <strain evidence="10">ATCC30299</strain>
    </source>
</reference>
<evidence type="ECO:0000256" key="7">
    <source>
        <dbReference type="PROSITE-ProRule" id="PRU00023"/>
    </source>
</evidence>
<dbReference type="SMART" id="SM00248">
    <property type="entry name" value="ANK"/>
    <property type="match status" value="4"/>
</dbReference>
<protein>
    <recommendedName>
        <fullName evidence="8">Palmitoyltransferase</fullName>
        <ecNumber evidence="8">2.3.1.225</ecNumber>
    </recommendedName>
</protein>
<feature type="domain" description="Palmitoyltransferase DHHC" evidence="9">
    <location>
        <begin position="327"/>
        <end position="454"/>
    </location>
</feature>
<keyword evidence="8" id="KW-0012">Acyltransferase</keyword>
<evidence type="ECO:0000259" key="9">
    <source>
        <dbReference type="Pfam" id="PF01529"/>
    </source>
</evidence>
<feature type="repeat" description="ANK" evidence="7">
    <location>
        <begin position="182"/>
        <end position="214"/>
    </location>
</feature>
<keyword evidence="4 8" id="KW-1133">Transmembrane helix</keyword>
<dbReference type="PROSITE" id="PS50216">
    <property type="entry name" value="DHHC"/>
    <property type="match status" value="1"/>
</dbReference>
<evidence type="ECO:0000313" key="11">
    <source>
        <dbReference type="Proteomes" id="UP001162131"/>
    </source>
</evidence>
<dbReference type="AlphaFoldDB" id="A0AAU9J697"/>
<proteinExistence type="inferred from homology"/>
<dbReference type="EC" id="2.3.1.225" evidence="8"/>
<dbReference type="PANTHER" id="PTHR24161:SF85">
    <property type="entry name" value="PALMITOYLTRANSFERASE HIP14"/>
    <property type="match status" value="1"/>
</dbReference>
<dbReference type="GO" id="GO:0019706">
    <property type="term" value="F:protein-cysteine S-palmitoyltransferase activity"/>
    <property type="evidence" value="ECO:0007669"/>
    <property type="project" value="UniProtKB-EC"/>
</dbReference>
<evidence type="ECO:0000256" key="3">
    <source>
        <dbReference type="ARBA" id="ARBA00022737"/>
    </source>
</evidence>
<dbReference type="SUPFAM" id="SSF48403">
    <property type="entry name" value="Ankyrin repeat"/>
    <property type="match status" value="1"/>
</dbReference>
<dbReference type="Pfam" id="PF12796">
    <property type="entry name" value="Ank_2"/>
    <property type="match status" value="2"/>
</dbReference>
<comment type="caution">
    <text evidence="10">The sequence shown here is derived from an EMBL/GenBank/DDBJ whole genome shotgun (WGS) entry which is preliminary data.</text>
</comment>
<dbReference type="InterPro" id="IPR001594">
    <property type="entry name" value="Palmitoyltrfase_DHHC"/>
</dbReference>
<dbReference type="EMBL" id="CAJZBQ010000027">
    <property type="protein sequence ID" value="CAG9320730.1"/>
    <property type="molecule type" value="Genomic_DNA"/>
</dbReference>
<dbReference type="Proteomes" id="UP001162131">
    <property type="component" value="Unassembled WGS sequence"/>
</dbReference>
<keyword evidence="3" id="KW-0677">Repeat</keyword>
<dbReference type="PANTHER" id="PTHR24161">
    <property type="entry name" value="ANK_REP_REGION DOMAIN-CONTAINING PROTEIN-RELATED"/>
    <property type="match status" value="1"/>
</dbReference>
<sequence length="526" mass="59606">MSESQLFLNSIHKGEIVEIYRLIRKLEIYPHKCLDSKLYTALHISSLKGNYAVLEFLVTHINQSCGFEAPKILKEWVNMKTDEGFTALHFGAFKGSLKIVKLLIEIGADINAVNLQGLGVVHIAAQGDQPLVLTYFKEIGMSMEPLDQKNSTPLHWSCYMGCEIPASILISMGCSLNQPDADGHTPLHLAVIAKNQRIIKCLLIKGADRFAKDSSGKTPIDIARNDKDYAISALLKPPRIWSECALKPPLRPPKYTYMSVSVFLTLFLSGTLSMILFNLQYAEEFIGYIYFGVIILTFIFFLCVSLRNPGYIEHSNASHFQLYEKYESHLICPDCKIYRPARSRHCQICDKCVEKFDHHCPWVNNCIGARNLGFFFAFINSLWVTFALTVAICAQTLDSSSHISGFVDISLSESHLLAYIFGVLSAIALIPLTILVTIHYQNFLSNTTTNERFSSSKKHAENNEDFKISFFKPEQSKIKNFLNMCCDKQPHKRVSVEIRPFEEESVLYQNVVKEYDQMYASELIPS</sequence>
<feature type="transmembrane region" description="Helical" evidence="8">
    <location>
        <begin position="285"/>
        <end position="306"/>
    </location>
</feature>
<comment type="subcellular location">
    <subcellularLocation>
        <location evidence="1">Membrane</location>
        <topology evidence="1">Multi-pass membrane protein</topology>
    </subcellularLocation>
</comment>
<keyword evidence="6 8" id="KW-0472">Membrane</keyword>
<dbReference type="GO" id="GO:0016020">
    <property type="term" value="C:membrane"/>
    <property type="evidence" value="ECO:0007669"/>
    <property type="project" value="UniProtKB-SubCell"/>
</dbReference>
<keyword evidence="8" id="KW-0808">Transferase</keyword>
<dbReference type="PROSITE" id="PS50297">
    <property type="entry name" value="ANK_REP_REGION"/>
    <property type="match status" value="2"/>
</dbReference>
<accession>A0AAU9J697</accession>
<evidence type="ECO:0000256" key="1">
    <source>
        <dbReference type="ARBA" id="ARBA00004141"/>
    </source>
</evidence>
<name>A0AAU9J697_9CILI</name>
<feature type="repeat" description="ANK" evidence="7">
    <location>
        <begin position="83"/>
        <end position="115"/>
    </location>
</feature>